<evidence type="ECO:0000256" key="2">
    <source>
        <dbReference type="SAM" id="SignalP"/>
    </source>
</evidence>
<reference evidence="4" key="1">
    <citation type="submission" date="2025-08" db="UniProtKB">
        <authorList>
            <consortium name="RefSeq"/>
        </authorList>
    </citation>
    <scope>IDENTIFICATION</scope>
    <source>
        <strain evidence="4">Mau12</strain>
        <tissue evidence="4">Whole Body</tissue>
    </source>
</reference>
<name>A0A6P8L717_DROMA</name>
<dbReference type="RefSeq" id="XP_033173792.1">
    <property type="nucleotide sequence ID" value="XM_033317901.1"/>
</dbReference>
<feature type="region of interest" description="Disordered" evidence="1">
    <location>
        <begin position="91"/>
        <end position="126"/>
    </location>
</feature>
<sequence>MKLLLLAAIVALGWLLIEAAKSRTKNSSCLVKNKYPPESSCRSTRREFFTFHRVLFDCIKVTTNCRRIYRRNEFNSLESCRNACHYHMAEPSPPPARNGTTSAPGGASGAPGDAAPADAAAPPAAE</sequence>
<gene>
    <name evidence="4" type="primary">LOC117150834</name>
</gene>
<evidence type="ECO:0000313" key="3">
    <source>
        <dbReference type="Proteomes" id="UP000515162"/>
    </source>
</evidence>
<feature type="chain" id="PRO_5028140865" evidence="2">
    <location>
        <begin position="20"/>
        <end position="126"/>
    </location>
</feature>
<keyword evidence="3" id="KW-1185">Reference proteome</keyword>
<dbReference type="GeneID" id="117150834"/>
<proteinExistence type="predicted"/>
<organism evidence="3 4">
    <name type="scientific">Drosophila mauritiana</name>
    <name type="common">Fruit fly</name>
    <dbReference type="NCBI Taxonomy" id="7226"/>
    <lineage>
        <taxon>Eukaryota</taxon>
        <taxon>Metazoa</taxon>
        <taxon>Ecdysozoa</taxon>
        <taxon>Arthropoda</taxon>
        <taxon>Hexapoda</taxon>
        <taxon>Insecta</taxon>
        <taxon>Pterygota</taxon>
        <taxon>Neoptera</taxon>
        <taxon>Endopterygota</taxon>
        <taxon>Diptera</taxon>
        <taxon>Brachycera</taxon>
        <taxon>Muscomorpha</taxon>
        <taxon>Ephydroidea</taxon>
        <taxon>Drosophilidae</taxon>
        <taxon>Drosophila</taxon>
        <taxon>Sophophora</taxon>
    </lineage>
</organism>
<feature type="compositionally biased region" description="Low complexity" evidence="1">
    <location>
        <begin position="99"/>
        <end position="126"/>
    </location>
</feature>
<protein>
    <submittedName>
        <fullName evidence="4">Uncharacterized protein LOC117150834</fullName>
    </submittedName>
</protein>
<keyword evidence="2" id="KW-0732">Signal</keyword>
<accession>A0A6P8L717</accession>
<evidence type="ECO:0000313" key="4">
    <source>
        <dbReference type="RefSeq" id="XP_033173792.1"/>
    </source>
</evidence>
<dbReference type="AlphaFoldDB" id="A0A6P8L717"/>
<dbReference type="Proteomes" id="UP000515162">
    <property type="component" value="Chromosome 2L"/>
</dbReference>
<evidence type="ECO:0000256" key="1">
    <source>
        <dbReference type="SAM" id="MobiDB-lite"/>
    </source>
</evidence>
<feature type="signal peptide" evidence="2">
    <location>
        <begin position="1"/>
        <end position="19"/>
    </location>
</feature>